<feature type="compositionally biased region" description="Polar residues" evidence="10">
    <location>
        <begin position="249"/>
        <end position="261"/>
    </location>
</feature>
<keyword evidence="4" id="KW-0288">FMN</keyword>
<organism evidence="12 13">
    <name type="scientific">Chloropicon primus</name>
    <dbReference type="NCBI Taxonomy" id="1764295"/>
    <lineage>
        <taxon>Eukaryota</taxon>
        <taxon>Viridiplantae</taxon>
        <taxon>Chlorophyta</taxon>
        <taxon>Chloropicophyceae</taxon>
        <taxon>Chloropicales</taxon>
        <taxon>Chloropicaceae</taxon>
        <taxon>Chloropicon</taxon>
    </lineage>
</organism>
<dbReference type="OrthoDB" id="414641at2759"/>
<dbReference type="Proteomes" id="UP000316726">
    <property type="component" value="Chromosome 5"/>
</dbReference>
<gene>
    <name evidence="12" type="ORF">A3770_05p37650</name>
</gene>
<evidence type="ECO:0000256" key="3">
    <source>
        <dbReference type="ARBA" id="ARBA00022630"/>
    </source>
</evidence>
<name>A0A5B8ML92_9CHLO</name>
<evidence type="ECO:0000256" key="4">
    <source>
        <dbReference type="ARBA" id="ARBA00022643"/>
    </source>
</evidence>
<evidence type="ECO:0000256" key="6">
    <source>
        <dbReference type="ARBA" id="ARBA00022695"/>
    </source>
</evidence>
<keyword evidence="3" id="KW-0285">Flavoprotein</keyword>
<dbReference type="GO" id="GO:0003919">
    <property type="term" value="F:FMN adenylyltransferase activity"/>
    <property type="evidence" value="ECO:0007669"/>
    <property type="project" value="UniProtKB-EC"/>
</dbReference>
<dbReference type="SUPFAM" id="SSF52374">
    <property type="entry name" value="Nucleotidylyl transferase"/>
    <property type="match status" value="1"/>
</dbReference>
<dbReference type="InterPro" id="IPR014729">
    <property type="entry name" value="Rossmann-like_a/b/a_fold"/>
</dbReference>
<keyword evidence="13" id="KW-1185">Reference proteome</keyword>
<evidence type="ECO:0000256" key="5">
    <source>
        <dbReference type="ARBA" id="ARBA00022679"/>
    </source>
</evidence>
<evidence type="ECO:0000313" key="12">
    <source>
        <dbReference type="EMBL" id="QDZ21247.1"/>
    </source>
</evidence>
<dbReference type="InterPro" id="IPR015864">
    <property type="entry name" value="FAD_synthase"/>
</dbReference>
<evidence type="ECO:0000256" key="10">
    <source>
        <dbReference type="SAM" id="MobiDB-lite"/>
    </source>
</evidence>
<evidence type="ECO:0000256" key="8">
    <source>
        <dbReference type="ARBA" id="ARBA00022827"/>
    </source>
</evidence>
<dbReference type="GO" id="GO:0009231">
    <property type="term" value="P:riboflavin biosynthetic process"/>
    <property type="evidence" value="ECO:0007669"/>
    <property type="project" value="InterPro"/>
</dbReference>
<keyword evidence="9" id="KW-0067">ATP-binding</keyword>
<dbReference type="EC" id="2.7.7.2" evidence="2"/>
<dbReference type="GO" id="GO:0006747">
    <property type="term" value="P:FAD biosynthetic process"/>
    <property type="evidence" value="ECO:0007669"/>
    <property type="project" value="UniProtKB-UniPathway"/>
</dbReference>
<evidence type="ECO:0000259" key="11">
    <source>
        <dbReference type="Pfam" id="PF06574"/>
    </source>
</evidence>
<proteinExistence type="predicted"/>
<feature type="domain" description="FAD synthetase" evidence="11">
    <location>
        <begin position="36"/>
        <end position="178"/>
    </location>
</feature>
<comment type="pathway">
    <text evidence="1">Cofactor biosynthesis; FAD biosynthesis; FAD from FMN: step 1/1.</text>
</comment>
<accession>A0A5B8ML92</accession>
<sequence length="300" mass="32699">MGKGEGGRGRVFSHSECTVSSEWSEHFRGLEGDLNPVVALGKFNALHLGHRELIFQASRLGRPYLLSFSGMSKILKRINRPPLTATVDRSRVLEAWAQAMGSGLEPKEVVIPFHKVRHLGPEDFVKVLVHEMGASGIVCGENYRFGYQAAGDANLLRELGSKYDVPVEVVELVEVEGRDGEEKSISSSQIARFMAEGRMSLVSEMLGRHYRLVAGCGEGEGTTSNSDAVVRLPLECFRNMVPGPGTYPVSMTTSSDETTTRGGEGQACPGTARVGEADLVLECDRRLVLDREALLCIDFV</sequence>
<feature type="region of interest" description="Disordered" evidence="10">
    <location>
        <begin position="247"/>
        <end position="266"/>
    </location>
</feature>
<dbReference type="EMBL" id="CP031038">
    <property type="protein sequence ID" value="QDZ21247.1"/>
    <property type="molecule type" value="Genomic_DNA"/>
</dbReference>
<dbReference type="UniPathway" id="UPA00277">
    <property type="reaction ID" value="UER00407"/>
</dbReference>
<keyword evidence="8" id="KW-0274">FAD</keyword>
<dbReference type="GO" id="GO:0005524">
    <property type="term" value="F:ATP binding"/>
    <property type="evidence" value="ECO:0007669"/>
    <property type="project" value="UniProtKB-KW"/>
</dbReference>
<keyword evidence="5" id="KW-0808">Transferase</keyword>
<reference evidence="12 13" key="1">
    <citation type="submission" date="2018-07" db="EMBL/GenBank/DDBJ databases">
        <title>The complete nuclear genome of the prasinophyte Chloropicon primus (CCMP1205).</title>
        <authorList>
            <person name="Pombert J.-F."/>
            <person name="Otis C."/>
            <person name="Turmel M."/>
            <person name="Lemieux C."/>
        </authorList>
    </citation>
    <scope>NUCLEOTIDE SEQUENCE [LARGE SCALE GENOMIC DNA]</scope>
    <source>
        <strain evidence="12 13">CCMP1205</strain>
    </source>
</reference>
<evidence type="ECO:0000256" key="2">
    <source>
        <dbReference type="ARBA" id="ARBA00012393"/>
    </source>
</evidence>
<evidence type="ECO:0000256" key="9">
    <source>
        <dbReference type="ARBA" id="ARBA00022840"/>
    </source>
</evidence>
<protein>
    <recommendedName>
        <fullName evidence="2">FAD synthase</fullName>
        <ecNumber evidence="2">2.7.7.2</ecNumber>
    </recommendedName>
</protein>
<evidence type="ECO:0000256" key="7">
    <source>
        <dbReference type="ARBA" id="ARBA00022741"/>
    </source>
</evidence>
<evidence type="ECO:0000313" key="13">
    <source>
        <dbReference type="Proteomes" id="UP000316726"/>
    </source>
</evidence>
<dbReference type="AlphaFoldDB" id="A0A5B8ML92"/>
<keyword evidence="6" id="KW-0548">Nucleotidyltransferase</keyword>
<evidence type="ECO:0000256" key="1">
    <source>
        <dbReference type="ARBA" id="ARBA00004726"/>
    </source>
</evidence>
<dbReference type="Gene3D" id="3.40.50.620">
    <property type="entry name" value="HUPs"/>
    <property type="match status" value="1"/>
</dbReference>
<keyword evidence="7" id="KW-0547">Nucleotide-binding</keyword>
<dbReference type="STRING" id="1764295.A0A5B8ML92"/>
<dbReference type="Pfam" id="PF06574">
    <property type="entry name" value="FAD_syn"/>
    <property type="match status" value="1"/>
</dbReference>